<keyword evidence="10" id="KW-1185">Reference proteome</keyword>
<evidence type="ECO:0000256" key="1">
    <source>
        <dbReference type="ARBA" id="ARBA00001947"/>
    </source>
</evidence>
<dbReference type="AlphaFoldDB" id="A0A5C5Y3A8"/>
<feature type="transmembrane region" description="Helical" evidence="7">
    <location>
        <begin position="28"/>
        <end position="52"/>
    </location>
</feature>
<feature type="transmembrane region" description="Helical" evidence="7">
    <location>
        <begin position="186"/>
        <end position="208"/>
    </location>
</feature>
<dbReference type="Proteomes" id="UP000317238">
    <property type="component" value="Unassembled WGS sequence"/>
</dbReference>
<evidence type="ECO:0000313" key="10">
    <source>
        <dbReference type="Proteomes" id="UP000317238"/>
    </source>
</evidence>
<feature type="transmembrane region" description="Helical" evidence="7">
    <location>
        <begin position="319"/>
        <end position="339"/>
    </location>
</feature>
<gene>
    <name evidence="9" type="ORF">Pan14r_19130</name>
</gene>
<keyword evidence="6" id="KW-0482">Metalloprotease</keyword>
<dbReference type="Pfam" id="PF01435">
    <property type="entry name" value="Peptidase_M48"/>
    <property type="match status" value="1"/>
</dbReference>
<keyword evidence="2" id="KW-0645">Protease</keyword>
<dbReference type="GO" id="GO:0046872">
    <property type="term" value="F:metal ion binding"/>
    <property type="evidence" value="ECO:0007669"/>
    <property type="project" value="UniProtKB-KW"/>
</dbReference>
<protein>
    <submittedName>
        <fullName evidence="9">Peptidase family M48</fullName>
    </submittedName>
</protein>
<proteinExistence type="predicted"/>
<evidence type="ECO:0000256" key="3">
    <source>
        <dbReference type="ARBA" id="ARBA00022723"/>
    </source>
</evidence>
<dbReference type="Gene3D" id="3.30.2010.10">
    <property type="entry name" value="Metalloproteases ('zincins'), catalytic domain"/>
    <property type="match status" value="1"/>
</dbReference>
<feature type="transmembrane region" description="Helical" evidence="7">
    <location>
        <begin position="136"/>
        <end position="156"/>
    </location>
</feature>
<evidence type="ECO:0000256" key="4">
    <source>
        <dbReference type="ARBA" id="ARBA00022801"/>
    </source>
</evidence>
<keyword evidence="7" id="KW-1133">Transmembrane helix</keyword>
<dbReference type="GO" id="GO:0006508">
    <property type="term" value="P:proteolysis"/>
    <property type="evidence" value="ECO:0007669"/>
    <property type="project" value="UniProtKB-KW"/>
</dbReference>
<dbReference type="EMBL" id="SJPL01000001">
    <property type="protein sequence ID" value="TWT69624.1"/>
    <property type="molecule type" value="Genomic_DNA"/>
</dbReference>
<feature type="domain" description="Peptidase M48" evidence="8">
    <location>
        <begin position="272"/>
        <end position="434"/>
    </location>
</feature>
<feature type="transmembrane region" description="Helical" evidence="7">
    <location>
        <begin position="58"/>
        <end position="80"/>
    </location>
</feature>
<organism evidence="9 10">
    <name type="scientific">Crateriforma conspicua</name>
    <dbReference type="NCBI Taxonomy" id="2527996"/>
    <lineage>
        <taxon>Bacteria</taxon>
        <taxon>Pseudomonadati</taxon>
        <taxon>Planctomycetota</taxon>
        <taxon>Planctomycetia</taxon>
        <taxon>Planctomycetales</taxon>
        <taxon>Planctomycetaceae</taxon>
        <taxon>Crateriforma</taxon>
    </lineage>
</organism>
<reference evidence="9 10" key="1">
    <citation type="submission" date="2019-02" db="EMBL/GenBank/DDBJ databases">
        <title>Deep-cultivation of Planctomycetes and their phenomic and genomic characterization uncovers novel biology.</title>
        <authorList>
            <person name="Wiegand S."/>
            <person name="Jogler M."/>
            <person name="Boedeker C."/>
            <person name="Pinto D."/>
            <person name="Vollmers J."/>
            <person name="Rivas-Marin E."/>
            <person name="Kohn T."/>
            <person name="Peeters S.H."/>
            <person name="Heuer A."/>
            <person name="Rast P."/>
            <person name="Oberbeckmann S."/>
            <person name="Bunk B."/>
            <person name="Jeske O."/>
            <person name="Meyerdierks A."/>
            <person name="Storesund J.E."/>
            <person name="Kallscheuer N."/>
            <person name="Luecker S."/>
            <person name="Lage O.M."/>
            <person name="Pohl T."/>
            <person name="Merkel B.J."/>
            <person name="Hornburger P."/>
            <person name="Mueller R.-W."/>
            <person name="Bruemmer F."/>
            <person name="Labrenz M."/>
            <person name="Spormann A.M."/>
            <person name="Op Den Camp H."/>
            <person name="Overmann J."/>
            <person name="Amann R."/>
            <person name="Jetten M.S.M."/>
            <person name="Mascher T."/>
            <person name="Medema M.H."/>
            <person name="Devos D.P."/>
            <person name="Kaster A.-K."/>
            <person name="Ovreas L."/>
            <person name="Rohde M."/>
            <person name="Galperin M.Y."/>
            <person name="Jogler C."/>
        </authorList>
    </citation>
    <scope>NUCLEOTIDE SEQUENCE [LARGE SCALE GENOMIC DNA]</scope>
    <source>
        <strain evidence="9 10">Pan14r</strain>
    </source>
</reference>
<evidence type="ECO:0000256" key="5">
    <source>
        <dbReference type="ARBA" id="ARBA00022833"/>
    </source>
</evidence>
<keyword evidence="3" id="KW-0479">Metal-binding</keyword>
<feature type="transmembrane region" description="Helical" evidence="7">
    <location>
        <begin position="101"/>
        <end position="124"/>
    </location>
</feature>
<keyword evidence="7" id="KW-0812">Transmembrane</keyword>
<comment type="caution">
    <text evidence="9">The sequence shown here is derived from an EMBL/GenBank/DDBJ whole genome shotgun (WGS) entry which is preliminary data.</text>
</comment>
<keyword evidence="7" id="KW-0472">Membrane</keyword>
<evidence type="ECO:0000259" key="8">
    <source>
        <dbReference type="Pfam" id="PF01435"/>
    </source>
</evidence>
<dbReference type="InterPro" id="IPR001915">
    <property type="entry name" value="Peptidase_M48"/>
</dbReference>
<evidence type="ECO:0000256" key="6">
    <source>
        <dbReference type="ARBA" id="ARBA00023049"/>
    </source>
</evidence>
<comment type="cofactor">
    <cofactor evidence="1">
        <name>Zn(2+)</name>
        <dbReference type="ChEBI" id="CHEBI:29105"/>
    </cofactor>
</comment>
<keyword evidence="5" id="KW-0862">Zinc</keyword>
<sequence length="455" mass="49499">MFRQGTGQPIGAGVGTTPFANYRTDGSLVLSLLLFLVVIISLGCGTLPPIHVSVWQPFAATAALVGGWALLCHVGVRLIARQAIAGDLDRWQAVTWMERQLAMFRWLTLPAIVLCLGGFGLGRILDDVPVTDQSMAVRAIVLLLPGLLMIAATYSAENYYGALLGYDQTGWRGHVRYVGQLTRTGLAWLVLPVVALMGLCDLVSWVSADPAVNQWLMPLAVVLVVVTALPLFIRRGLKTEPMDPARQKWVAQILRAVHLQRLAVRRWDTGGTAFNAMVAGMFDPLRTMLVSDRLLDRLPDDQIAMVVLHEAAHVRRRHVPLRMLSVLPAWGAGMLVTRIAGQSDYAVTLGTAAGILFTVLILRIVSYRTERDADLYACRLAAQIGDQVPGMPSTVEQAGASLSAALTRITADHPSMRRATWLHPGLEERLDSLRIHTSPKHKTAAAGTMANPAMP</sequence>
<feature type="transmembrane region" description="Helical" evidence="7">
    <location>
        <begin position="345"/>
        <end position="365"/>
    </location>
</feature>
<keyword evidence="4" id="KW-0378">Hydrolase</keyword>
<evidence type="ECO:0000256" key="2">
    <source>
        <dbReference type="ARBA" id="ARBA00022670"/>
    </source>
</evidence>
<evidence type="ECO:0000313" key="9">
    <source>
        <dbReference type="EMBL" id="TWT69624.1"/>
    </source>
</evidence>
<evidence type="ECO:0000256" key="7">
    <source>
        <dbReference type="SAM" id="Phobius"/>
    </source>
</evidence>
<name>A0A5C5Y3A8_9PLAN</name>
<accession>A0A5C5Y3A8</accession>
<feature type="transmembrane region" description="Helical" evidence="7">
    <location>
        <begin position="214"/>
        <end position="233"/>
    </location>
</feature>
<dbReference type="GO" id="GO:0004222">
    <property type="term" value="F:metalloendopeptidase activity"/>
    <property type="evidence" value="ECO:0007669"/>
    <property type="project" value="InterPro"/>
</dbReference>